<evidence type="ECO:0000313" key="2">
    <source>
        <dbReference type="Proteomes" id="UP000243006"/>
    </source>
</evidence>
<comment type="caution">
    <text evidence="1">The sequence shown here is derived from an EMBL/GenBank/DDBJ whole genome shotgun (WGS) entry which is preliminary data.</text>
</comment>
<protein>
    <submittedName>
        <fullName evidence="1">Uncharacterized protein</fullName>
    </submittedName>
</protein>
<sequence length="74" mass="8345">MPLDDLMYMLVIANQVKCSSKDVLQLCKHDCCDVCLFRCCLLIQATLPSCLLNSSTSANYAKLNCRICVQPWNK</sequence>
<name>A0A1Y3EE11_9BILA</name>
<dbReference type="Proteomes" id="UP000243006">
    <property type="component" value="Unassembled WGS sequence"/>
</dbReference>
<proteinExistence type="predicted"/>
<accession>A0A1Y3EE11</accession>
<gene>
    <name evidence="1" type="ORF">D917_02542</name>
</gene>
<dbReference type="EMBL" id="LVZM01015153">
    <property type="protein sequence ID" value="OUC43384.1"/>
    <property type="molecule type" value="Genomic_DNA"/>
</dbReference>
<organism evidence="1 2">
    <name type="scientific">Trichinella nativa</name>
    <dbReference type="NCBI Taxonomy" id="6335"/>
    <lineage>
        <taxon>Eukaryota</taxon>
        <taxon>Metazoa</taxon>
        <taxon>Ecdysozoa</taxon>
        <taxon>Nematoda</taxon>
        <taxon>Enoplea</taxon>
        <taxon>Dorylaimia</taxon>
        <taxon>Trichinellida</taxon>
        <taxon>Trichinellidae</taxon>
        <taxon>Trichinella</taxon>
    </lineage>
</organism>
<dbReference type="AlphaFoldDB" id="A0A1Y3EE11"/>
<reference evidence="1 2" key="1">
    <citation type="submission" date="2015-04" db="EMBL/GenBank/DDBJ databases">
        <title>Draft genome of the roundworm Trichinella nativa.</title>
        <authorList>
            <person name="Mitreva M."/>
        </authorList>
    </citation>
    <scope>NUCLEOTIDE SEQUENCE [LARGE SCALE GENOMIC DNA]</scope>
    <source>
        <strain evidence="1 2">ISS45</strain>
    </source>
</reference>
<evidence type="ECO:0000313" key="1">
    <source>
        <dbReference type="EMBL" id="OUC43384.1"/>
    </source>
</evidence>